<dbReference type="PANTHER" id="PTHR22594">
    <property type="entry name" value="ASPARTYL/LYSYL-TRNA SYNTHETASE"/>
    <property type="match status" value="1"/>
</dbReference>
<keyword evidence="3" id="KW-0547">Nucleotide-binding</keyword>
<dbReference type="NCBIfam" id="TIGR00459">
    <property type="entry name" value="aspS_bact"/>
    <property type="match status" value="1"/>
</dbReference>
<comment type="caution">
    <text evidence="8">The sequence shown here is derived from an EMBL/GenBank/DDBJ whole genome shotgun (WGS) entry which is preliminary data.</text>
</comment>
<dbReference type="InterPro" id="IPR002312">
    <property type="entry name" value="Asp/Asn-tRNA-synth_IIb"/>
</dbReference>
<evidence type="ECO:0000313" key="9">
    <source>
        <dbReference type="Proteomes" id="UP001164286"/>
    </source>
</evidence>
<dbReference type="RefSeq" id="XP_052945773.1">
    <property type="nucleotide sequence ID" value="XM_053093047.1"/>
</dbReference>
<evidence type="ECO:0000313" key="8">
    <source>
        <dbReference type="EMBL" id="KAI9635996.1"/>
    </source>
</evidence>
<name>A0AA38HB57_9TREE</name>
<evidence type="ECO:0000256" key="1">
    <source>
        <dbReference type="ARBA" id="ARBA00006303"/>
    </source>
</evidence>
<organism evidence="8 9">
    <name type="scientific">Dioszegia hungarica</name>
    <dbReference type="NCBI Taxonomy" id="4972"/>
    <lineage>
        <taxon>Eukaryota</taxon>
        <taxon>Fungi</taxon>
        <taxon>Dikarya</taxon>
        <taxon>Basidiomycota</taxon>
        <taxon>Agaricomycotina</taxon>
        <taxon>Tremellomycetes</taxon>
        <taxon>Tremellales</taxon>
        <taxon>Bulleribasidiaceae</taxon>
        <taxon>Dioszegia</taxon>
    </lineage>
</organism>
<dbReference type="Proteomes" id="UP001164286">
    <property type="component" value="Unassembled WGS sequence"/>
</dbReference>
<accession>A0AA38HB57</accession>
<proteinExistence type="inferred from homology"/>
<dbReference type="Pfam" id="PF01336">
    <property type="entry name" value="tRNA_anti-codon"/>
    <property type="match status" value="1"/>
</dbReference>
<keyword evidence="4" id="KW-0067">ATP-binding</keyword>
<dbReference type="InterPro" id="IPR006195">
    <property type="entry name" value="aa-tRNA-synth_II"/>
</dbReference>
<dbReference type="SUPFAM" id="SSF55681">
    <property type="entry name" value="Class II aaRS and biotin synthetases"/>
    <property type="match status" value="1"/>
</dbReference>
<dbReference type="Gene3D" id="2.40.50.140">
    <property type="entry name" value="Nucleic acid-binding proteins"/>
    <property type="match status" value="1"/>
</dbReference>
<dbReference type="GO" id="GO:0006422">
    <property type="term" value="P:aspartyl-tRNA aminoacylation"/>
    <property type="evidence" value="ECO:0007669"/>
    <property type="project" value="TreeGrafter"/>
</dbReference>
<dbReference type="GO" id="GO:0003676">
    <property type="term" value="F:nucleic acid binding"/>
    <property type="evidence" value="ECO:0007669"/>
    <property type="project" value="InterPro"/>
</dbReference>
<keyword evidence="5" id="KW-0648">Protein biosynthesis</keyword>
<dbReference type="InterPro" id="IPR012340">
    <property type="entry name" value="NA-bd_OB-fold"/>
</dbReference>
<dbReference type="GO" id="GO:0004815">
    <property type="term" value="F:aspartate-tRNA ligase activity"/>
    <property type="evidence" value="ECO:0007669"/>
    <property type="project" value="TreeGrafter"/>
</dbReference>
<evidence type="ECO:0000256" key="2">
    <source>
        <dbReference type="ARBA" id="ARBA00022598"/>
    </source>
</evidence>
<dbReference type="InterPro" id="IPR004115">
    <property type="entry name" value="GAD-like_sf"/>
</dbReference>
<dbReference type="PROSITE" id="PS50862">
    <property type="entry name" value="AA_TRNA_LIGASE_II"/>
    <property type="match status" value="1"/>
</dbReference>
<evidence type="ECO:0000256" key="5">
    <source>
        <dbReference type="ARBA" id="ARBA00022917"/>
    </source>
</evidence>
<dbReference type="Pfam" id="PF00152">
    <property type="entry name" value="tRNA-synt_2"/>
    <property type="match status" value="2"/>
</dbReference>
<dbReference type="InterPro" id="IPR004364">
    <property type="entry name" value="Aa-tRNA-synt_II"/>
</dbReference>
<reference evidence="8" key="1">
    <citation type="journal article" date="2022" name="G3 (Bethesda)">
        <title>High quality genome of the basidiomycete yeast Dioszegia hungarica PDD-24b-2 isolated from cloud water.</title>
        <authorList>
            <person name="Jarrige D."/>
            <person name="Haridas S."/>
            <person name="Bleykasten-Grosshans C."/>
            <person name="Joly M."/>
            <person name="Nadalig T."/>
            <person name="Sancelme M."/>
            <person name="Vuilleumier S."/>
            <person name="Grigoriev I.V."/>
            <person name="Amato P."/>
            <person name="Bringel F."/>
        </authorList>
    </citation>
    <scope>NUCLEOTIDE SEQUENCE</scope>
    <source>
        <strain evidence="8">PDD-24b-2</strain>
    </source>
</reference>
<dbReference type="NCBIfam" id="NF001750">
    <property type="entry name" value="PRK00476.1"/>
    <property type="match status" value="1"/>
</dbReference>
<dbReference type="PANTHER" id="PTHR22594:SF5">
    <property type="entry name" value="ASPARTATE--TRNA LIGASE, MITOCHONDRIAL"/>
    <property type="match status" value="1"/>
</dbReference>
<dbReference type="Gene3D" id="3.30.930.10">
    <property type="entry name" value="Bira Bifunctional Protein, Domain 2"/>
    <property type="match status" value="1"/>
</dbReference>
<keyword evidence="6" id="KW-0030">Aminoacyl-tRNA synthetase</keyword>
<dbReference type="InterPro" id="IPR004365">
    <property type="entry name" value="NA-bd_OB_tRNA"/>
</dbReference>
<dbReference type="EMBL" id="JAKWFO010000005">
    <property type="protein sequence ID" value="KAI9635996.1"/>
    <property type="molecule type" value="Genomic_DNA"/>
</dbReference>
<protein>
    <recommendedName>
        <fullName evidence="7">Aminoacyl-transfer RNA synthetases class-II family profile domain-containing protein</fullName>
    </recommendedName>
</protein>
<comment type="similarity">
    <text evidence="1">Belongs to the class-II aminoacyl-tRNA synthetase family. Type 1 subfamily.</text>
</comment>
<dbReference type="SUPFAM" id="SSF50249">
    <property type="entry name" value="Nucleic acid-binding proteins"/>
    <property type="match status" value="1"/>
</dbReference>
<dbReference type="GeneID" id="77732252"/>
<feature type="domain" description="Aminoacyl-transfer RNA synthetases class-II family profile" evidence="7">
    <location>
        <begin position="227"/>
        <end position="674"/>
    </location>
</feature>
<gene>
    <name evidence="8" type="ORF">MKK02DRAFT_44694</name>
</gene>
<dbReference type="Gene3D" id="3.30.1360.30">
    <property type="entry name" value="GAD-like domain"/>
    <property type="match status" value="1"/>
</dbReference>
<dbReference type="HAMAP" id="MF_00044">
    <property type="entry name" value="Asp_tRNA_synth_type1"/>
    <property type="match status" value="1"/>
</dbReference>
<evidence type="ECO:0000259" key="7">
    <source>
        <dbReference type="PROSITE" id="PS50862"/>
    </source>
</evidence>
<dbReference type="AlphaFoldDB" id="A0AA38HB57"/>
<keyword evidence="2" id="KW-0436">Ligase</keyword>
<dbReference type="InterPro" id="IPR004524">
    <property type="entry name" value="Asp-tRNA-ligase_1"/>
</dbReference>
<sequence length="714" mass="78482">MSTRAPSRALRALSGRPVCSSCAAASIRPMVSARIIRAPFGSKKRFNSTTSEIPAGITIRPYVEPVGKKHRAHHGPRDRITHRIPELSLSLSSSGEEVVLAGWLYSQRRASENLHFFTLRDSSGESVQLVCRDKSSAELLMGLPLESVVQVSGAVKAKKQKKAASAAVGSADKPADELEIEVSGAILLNPAEESLPFYPNRLELANEELRAQYRFLDLRRKELANNIKLRSQVAHIARNYFHEQGFTEIETPNLLHPSPEGAREFLVPTRLLTPSGQPTFYALPQSPQQPKQLLVAGGGVEKYYQIARCFRDEDGRKDRQPEFTQIDLEMGFVDGAAASGAAGRGGSGTWGIGGGQVRDVVEGLIRQVWREVKGMELEEFRVMPYEVAMDVYGSDKPDTRFEMYTLPIGYYPTLSDESLDKILLDESQYTVEWMVTAGEYAKQVDIPSLIGTNNFIQQIAITEENVHSWLADTPLLSSKGLSIDPSLPGGPNPGDVIFLAQRKKIAEGGWTQLGRLRVQMLEHLINKGSIIPPPKPHFLWVTQFPLFTLADPDKEHLSKGRYAATHHPFTAPMFEDLADLKAGKVDKVRGQHYDLVLDGQEVGGGSVRVHDAGLQEYILKEVLQLNEDEVSRFAHLLQALKFGAPPHAGLAIGFDRLVAILAGAKSIREVIAFPKTGAGYDPVFKSPREAEEGVLKDYGLSAIADKEGRTAGGQ</sequence>
<dbReference type="PRINTS" id="PR01042">
    <property type="entry name" value="TRNASYNTHASP"/>
</dbReference>
<dbReference type="InterPro" id="IPR045864">
    <property type="entry name" value="aa-tRNA-synth_II/BPL/LPL"/>
</dbReference>
<evidence type="ECO:0000256" key="3">
    <source>
        <dbReference type="ARBA" id="ARBA00022741"/>
    </source>
</evidence>
<evidence type="ECO:0000256" key="6">
    <source>
        <dbReference type="ARBA" id="ARBA00023146"/>
    </source>
</evidence>
<evidence type="ECO:0000256" key="4">
    <source>
        <dbReference type="ARBA" id="ARBA00022840"/>
    </source>
</evidence>
<keyword evidence="9" id="KW-1185">Reference proteome</keyword>
<dbReference type="GO" id="GO:0005739">
    <property type="term" value="C:mitochondrion"/>
    <property type="evidence" value="ECO:0007669"/>
    <property type="project" value="TreeGrafter"/>
</dbReference>
<dbReference type="GO" id="GO:0005524">
    <property type="term" value="F:ATP binding"/>
    <property type="evidence" value="ECO:0007669"/>
    <property type="project" value="UniProtKB-KW"/>
</dbReference>